<reference evidence="2 3" key="1">
    <citation type="submission" date="2019-02" db="EMBL/GenBank/DDBJ databases">
        <title>Planctomycetal bacteria perform biofilm scaping via a novel small molecule.</title>
        <authorList>
            <person name="Jeske O."/>
            <person name="Boedeker C."/>
            <person name="Wiegand S."/>
            <person name="Breitling P."/>
            <person name="Kallscheuer N."/>
            <person name="Jogler M."/>
            <person name="Rohde M."/>
            <person name="Petersen J."/>
            <person name="Medema M.H."/>
            <person name="Surup F."/>
            <person name="Jogler C."/>
        </authorList>
    </citation>
    <scope>NUCLEOTIDE SEQUENCE [LARGE SCALE GENOMIC DNA]</scope>
    <source>
        <strain evidence="2 3">Mal15</strain>
    </source>
</reference>
<dbReference type="EMBL" id="CP036264">
    <property type="protein sequence ID" value="QEF98890.1"/>
    <property type="molecule type" value="Genomic_DNA"/>
</dbReference>
<keyword evidence="1" id="KW-0175">Coiled coil</keyword>
<gene>
    <name evidence="2" type="ORF">Mal15_29480</name>
</gene>
<proteinExistence type="predicted"/>
<feature type="coiled-coil region" evidence="1">
    <location>
        <begin position="107"/>
        <end position="141"/>
    </location>
</feature>
<evidence type="ECO:0000313" key="3">
    <source>
        <dbReference type="Proteomes" id="UP000321353"/>
    </source>
</evidence>
<organism evidence="2 3">
    <name type="scientific">Stieleria maiorica</name>
    <dbReference type="NCBI Taxonomy" id="2795974"/>
    <lineage>
        <taxon>Bacteria</taxon>
        <taxon>Pseudomonadati</taxon>
        <taxon>Planctomycetota</taxon>
        <taxon>Planctomycetia</taxon>
        <taxon>Pirellulales</taxon>
        <taxon>Pirellulaceae</taxon>
        <taxon>Stieleria</taxon>
    </lineage>
</organism>
<evidence type="ECO:0000256" key="1">
    <source>
        <dbReference type="SAM" id="Coils"/>
    </source>
</evidence>
<dbReference type="Proteomes" id="UP000321353">
    <property type="component" value="Chromosome"/>
</dbReference>
<accession>A0A5B9MFU6</accession>
<name>A0A5B9MFU6_9BACT</name>
<protein>
    <submittedName>
        <fullName evidence="2">Uncharacterized protein</fullName>
    </submittedName>
</protein>
<dbReference type="RefSeq" id="WP_147868369.1">
    <property type="nucleotide sequence ID" value="NZ_CP036264.1"/>
</dbReference>
<dbReference type="AlphaFoldDB" id="A0A5B9MFU6"/>
<keyword evidence="3" id="KW-1185">Reference proteome</keyword>
<dbReference type="KEGG" id="smam:Mal15_29480"/>
<sequence>MTTLLDEPQTQRTVSSSDRLRTTMAAARLSFNWLGVRKSLTSAQKNQAADSFGAEGKFLSAGKKLLDTSHPAYKAVTAIRGRAVAYWKGVSLPFPEPGIRLIRQDSITDFDQQIAEFREELDDAVAELDRHYDELRSLARERLGDLFNVSDYPTTLTGMFAIEHDYPSVEPPNYLRQLSPELYEQECRRVQSRFDEAVRLAEQAFLDELARLVDHITERLNGEVDGKPKVFRDTAVTNLTEFFERFQALNVRSNDQLDELVGRAQQVLGGVAPQQLRDNGAFRQQIATQLAGVQSSLDGLLVDRPRRNIQRRPR</sequence>
<evidence type="ECO:0000313" key="2">
    <source>
        <dbReference type="EMBL" id="QEF98890.1"/>
    </source>
</evidence>